<dbReference type="Proteomes" id="UP000065504">
    <property type="component" value="Unassembled WGS sequence"/>
</dbReference>
<sequence length="104" mass="11492">MLNKFTIGAAAPQSPFRLRQLDNLKLDVFVVSGMSRRLEPPLAPPVIKPVSAYILPPAFASETTSHSGHIPNSLTCPNLRQQILERVALLALLLARPRCEPQRQ</sequence>
<dbReference type="AlphaFoldDB" id="A0A106D473"/>
<organism evidence="1 2">
    <name type="scientific">Burkholderia ubonensis</name>
    <dbReference type="NCBI Taxonomy" id="101571"/>
    <lineage>
        <taxon>Bacteria</taxon>
        <taxon>Pseudomonadati</taxon>
        <taxon>Pseudomonadota</taxon>
        <taxon>Betaproteobacteria</taxon>
        <taxon>Burkholderiales</taxon>
        <taxon>Burkholderiaceae</taxon>
        <taxon>Burkholderia</taxon>
        <taxon>Burkholderia cepacia complex</taxon>
    </lineage>
</organism>
<accession>A0A106D473</accession>
<dbReference type="EMBL" id="LPLU01000110">
    <property type="protein sequence ID" value="KWK69564.1"/>
    <property type="molecule type" value="Genomic_DNA"/>
</dbReference>
<name>A0A106D473_9BURK</name>
<protein>
    <submittedName>
        <fullName evidence="1">Uncharacterized protein</fullName>
    </submittedName>
</protein>
<reference evidence="1 2" key="1">
    <citation type="submission" date="2015-11" db="EMBL/GenBank/DDBJ databases">
        <title>Expanding the genomic diversity of Burkholderia species for the development of highly accurate diagnostics.</title>
        <authorList>
            <person name="Sahl J."/>
            <person name="Keim P."/>
            <person name="Wagner D."/>
        </authorList>
    </citation>
    <scope>NUCLEOTIDE SEQUENCE [LARGE SCALE GENOMIC DNA]</scope>
    <source>
        <strain evidence="1 2">MSMB782WGS</strain>
    </source>
</reference>
<comment type="caution">
    <text evidence="1">The sequence shown here is derived from an EMBL/GenBank/DDBJ whole genome shotgun (WGS) entry which is preliminary data.</text>
</comment>
<evidence type="ECO:0000313" key="2">
    <source>
        <dbReference type="Proteomes" id="UP000065504"/>
    </source>
</evidence>
<gene>
    <name evidence="1" type="ORF">WM16_23335</name>
</gene>
<dbReference type="RefSeq" id="WP_059643485.1">
    <property type="nucleotide sequence ID" value="NZ_LOVD01000049.1"/>
</dbReference>
<evidence type="ECO:0000313" key="1">
    <source>
        <dbReference type="EMBL" id="KWK69564.1"/>
    </source>
</evidence>
<proteinExistence type="predicted"/>